<dbReference type="CDD" id="cd04301">
    <property type="entry name" value="NAT_SF"/>
    <property type="match status" value="1"/>
</dbReference>
<dbReference type="Proteomes" id="UP000526501">
    <property type="component" value="Unassembled WGS sequence"/>
</dbReference>
<organism evidence="2 3">
    <name type="scientific">Pelagicoccus albus</name>
    <dbReference type="NCBI Taxonomy" id="415222"/>
    <lineage>
        <taxon>Bacteria</taxon>
        <taxon>Pseudomonadati</taxon>
        <taxon>Verrucomicrobiota</taxon>
        <taxon>Opitutia</taxon>
        <taxon>Puniceicoccales</taxon>
        <taxon>Pelagicoccaceae</taxon>
        <taxon>Pelagicoccus</taxon>
    </lineage>
</organism>
<gene>
    <name evidence="2" type="ORF">H5P27_17005</name>
</gene>
<proteinExistence type="predicted"/>
<accession>A0A7X1BB63</accession>
<dbReference type="PROSITE" id="PS51186">
    <property type="entry name" value="GNAT"/>
    <property type="match status" value="1"/>
</dbReference>
<dbReference type="RefSeq" id="WP_185661622.1">
    <property type="nucleotide sequence ID" value="NZ_CAWPOO010000013.1"/>
</dbReference>
<dbReference type="Gene3D" id="3.40.630.30">
    <property type="match status" value="1"/>
</dbReference>
<reference evidence="2 3" key="1">
    <citation type="submission" date="2020-07" db="EMBL/GenBank/DDBJ databases">
        <authorList>
            <person name="Feng X."/>
        </authorList>
    </citation>
    <scope>NUCLEOTIDE SEQUENCE [LARGE SCALE GENOMIC DNA]</scope>
    <source>
        <strain evidence="2 3">JCM23202</strain>
    </source>
</reference>
<name>A0A7X1BB63_9BACT</name>
<dbReference type="GO" id="GO:0004343">
    <property type="term" value="F:glucosamine 6-phosphate N-acetyltransferase activity"/>
    <property type="evidence" value="ECO:0007669"/>
    <property type="project" value="TreeGrafter"/>
</dbReference>
<keyword evidence="3" id="KW-1185">Reference proteome</keyword>
<sequence length="141" mass="16103">MATELEIEEVDFAKWREQIRSVRFTVFVDEQKVPAEIEMDAWDDKSRHVLALAEGLPVGTGRLLPDGHIGRLAVLKEWRGKKVGLALMQRLMQMGQDANMPELILSAQTHAAEFYRRLGFVAMGKPYQEAGIEHIEMRRKA</sequence>
<dbReference type="EMBL" id="JACHVC010000013">
    <property type="protein sequence ID" value="MBC2607755.1"/>
    <property type="molecule type" value="Genomic_DNA"/>
</dbReference>
<keyword evidence="2" id="KW-0808">Transferase</keyword>
<dbReference type="InterPro" id="IPR039143">
    <property type="entry name" value="GNPNAT1-like"/>
</dbReference>
<dbReference type="InterPro" id="IPR016181">
    <property type="entry name" value="Acyl_CoA_acyltransferase"/>
</dbReference>
<evidence type="ECO:0000259" key="1">
    <source>
        <dbReference type="PROSITE" id="PS51186"/>
    </source>
</evidence>
<comment type="caution">
    <text evidence="2">The sequence shown here is derived from an EMBL/GenBank/DDBJ whole genome shotgun (WGS) entry which is preliminary data.</text>
</comment>
<dbReference type="InterPro" id="IPR000182">
    <property type="entry name" value="GNAT_dom"/>
</dbReference>
<dbReference type="Pfam" id="PF13673">
    <property type="entry name" value="Acetyltransf_10"/>
    <property type="match status" value="1"/>
</dbReference>
<dbReference type="AlphaFoldDB" id="A0A7X1BB63"/>
<dbReference type="SUPFAM" id="SSF55729">
    <property type="entry name" value="Acyl-CoA N-acyltransferases (Nat)"/>
    <property type="match status" value="1"/>
</dbReference>
<feature type="domain" description="N-acetyltransferase" evidence="1">
    <location>
        <begin position="5"/>
        <end position="141"/>
    </location>
</feature>
<evidence type="ECO:0000313" key="2">
    <source>
        <dbReference type="EMBL" id="MBC2607755.1"/>
    </source>
</evidence>
<protein>
    <submittedName>
        <fullName evidence="2">GNAT family N-acetyltransferase</fullName>
    </submittedName>
</protein>
<dbReference type="PANTHER" id="PTHR13355">
    <property type="entry name" value="GLUCOSAMINE 6-PHOSPHATE N-ACETYLTRANSFERASE"/>
    <property type="match status" value="1"/>
</dbReference>
<dbReference type="PANTHER" id="PTHR13355:SF11">
    <property type="entry name" value="GLUCOSAMINE 6-PHOSPHATE N-ACETYLTRANSFERASE"/>
    <property type="match status" value="1"/>
</dbReference>
<evidence type="ECO:0000313" key="3">
    <source>
        <dbReference type="Proteomes" id="UP000526501"/>
    </source>
</evidence>